<accession>A0ABQ5G6V1</accession>
<keyword evidence="3" id="KW-1185">Reference proteome</keyword>
<proteinExistence type="predicted"/>
<evidence type="ECO:0000313" key="3">
    <source>
        <dbReference type="Proteomes" id="UP001151760"/>
    </source>
</evidence>
<name>A0ABQ5G6V1_9ASTR</name>
<protein>
    <submittedName>
        <fullName evidence="2">Uncharacterized protein</fullName>
    </submittedName>
</protein>
<dbReference type="Proteomes" id="UP001151760">
    <property type="component" value="Unassembled WGS sequence"/>
</dbReference>
<evidence type="ECO:0000256" key="1">
    <source>
        <dbReference type="SAM" id="MobiDB-lite"/>
    </source>
</evidence>
<reference evidence="2" key="1">
    <citation type="journal article" date="2022" name="Int. J. Mol. Sci.">
        <title>Draft Genome of Tanacetum Coccineum: Genomic Comparison of Closely Related Tanacetum-Family Plants.</title>
        <authorList>
            <person name="Yamashiro T."/>
            <person name="Shiraishi A."/>
            <person name="Nakayama K."/>
            <person name="Satake H."/>
        </authorList>
    </citation>
    <scope>NUCLEOTIDE SEQUENCE</scope>
</reference>
<evidence type="ECO:0000313" key="2">
    <source>
        <dbReference type="EMBL" id="GJT70567.1"/>
    </source>
</evidence>
<sequence length="126" mass="13843">MHVSRIMLMQYLLNNIAVPTQQYILLPLLSDSPQSSEDAVADDTSKQTTKEPTNKGERNGQEKEGGASNKEGDQNVQDLRAKLDNFLVQQKQGYVNNTNRVSIVSPSVSAARKSCINANDLPTDPL</sequence>
<feature type="compositionally biased region" description="Basic and acidic residues" evidence="1">
    <location>
        <begin position="43"/>
        <end position="78"/>
    </location>
</feature>
<organism evidence="2 3">
    <name type="scientific">Tanacetum coccineum</name>
    <dbReference type="NCBI Taxonomy" id="301880"/>
    <lineage>
        <taxon>Eukaryota</taxon>
        <taxon>Viridiplantae</taxon>
        <taxon>Streptophyta</taxon>
        <taxon>Embryophyta</taxon>
        <taxon>Tracheophyta</taxon>
        <taxon>Spermatophyta</taxon>
        <taxon>Magnoliopsida</taxon>
        <taxon>eudicotyledons</taxon>
        <taxon>Gunneridae</taxon>
        <taxon>Pentapetalae</taxon>
        <taxon>asterids</taxon>
        <taxon>campanulids</taxon>
        <taxon>Asterales</taxon>
        <taxon>Asteraceae</taxon>
        <taxon>Asteroideae</taxon>
        <taxon>Anthemideae</taxon>
        <taxon>Anthemidinae</taxon>
        <taxon>Tanacetum</taxon>
    </lineage>
</organism>
<reference evidence="2" key="2">
    <citation type="submission" date="2022-01" db="EMBL/GenBank/DDBJ databases">
        <authorList>
            <person name="Yamashiro T."/>
            <person name="Shiraishi A."/>
            <person name="Satake H."/>
            <person name="Nakayama K."/>
        </authorList>
    </citation>
    <scope>NUCLEOTIDE SEQUENCE</scope>
</reference>
<gene>
    <name evidence="2" type="ORF">Tco_1029853</name>
</gene>
<feature type="region of interest" description="Disordered" evidence="1">
    <location>
        <begin position="32"/>
        <end position="78"/>
    </location>
</feature>
<comment type="caution">
    <text evidence="2">The sequence shown here is derived from an EMBL/GenBank/DDBJ whole genome shotgun (WGS) entry which is preliminary data.</text>
</comment>
<dbReference type="EMBL" id="BQNB010018089">
    <property type="protein sequence ID" value="GJT70567.1"/>
    <property type="molecule type" value="Genomic_DNA"/>
</dbReference>